<proteinExistence type="predicted"/>
<organism evidence="1 2">
    <name type="scientific">Caulobacter mirabilis</name>
    <dbReference type="NCBI Taxonomy" id="69666"/>
    <lineage>
        <taxon>Bacteria</taxon>
        <taxon>Pseudomonadati</taxon>
        <taxon>Pseudomonadota</taxon>
        <taxon>Alphaproteobacteria</taxon>
        <taxon>Caulobacterales</taxon>
        <taxon>Caulobacteraceae</taxon>
        <taxon>Caulobacter</taxon>
    </lineage>
</organism>
<dbReference type="KEGG" id="cmb:CSW64_06170"/>
<name>A0A2D2AVI9_9CAUL</name>
<evidence type="ECO:0008006" key="3">
    <source>
        <dbReference type="Google" id="ProtNLM"/>
    </source>
</evidence>
<dbReference type="RefSeq" id="WP_099621285.1">
    <property type="nucleotide sequence ID" value="NZ_CP024201.1"/>
</dbReference>
<sequence length="165" mass="17519">MRPRASKAVDGPRLLTSGNTLAGFLRERRGLDSRAAVSAANRAVAGRREQAVAEIDRLVGVLHAELHFLRGYGRIGASAPDLYMAAERIAGLAGLFGRPELGEAAAGLCELLAGHDPPSPTRTRIHLEAIVLIFADRAAADELLRPLKLLRRRRGAAGDAGDEDG</sequence>
<evidence type="ECO:0000313" key="2">
    <source>
        <dbReference type="Proteomes" id="UP000228945"/>
    </source>
</evidence>
<protein>
    <recommendedName>
        <fullName evidence="3">Chemotaxis protein CheE</fullName>
    </recommendedName>
</protein>
<keyword evidence="2" id="KW-1185">Reference proteome</keyword>
<dbReference type="EMBL" id="CP024201">
    <property type="protein sequence ID" value="ATQ42029.1"/>
    <property type="molecule type" value="Genomic_DNA"/>
</dbReference>
<reference evidence="1 2" key="1">
    <citation type="submission" date="2017-10" db="EMBL/GenBank/DDBJ databases">
        <title>Genome sequence of Caulobacter mirabilis FWC38.</title>
        <authorList>
            <person name="Fiebig A."/>
            <person name="Crosson S."/>
        </authorList>
    </citation>
    <scope>NUCLEOTIDE SEQUENCE [LARGE SCALE GENOMIC DNA]</scope>
    <source>
        <strain evidence="1 2">FWC 38</strain>
    </source>
</reference>
<accession>A0A2D2AVI9</accession>
<evidence type="ECO:0000313" key="1">
    <source>
        <dbReference type="EMBL" id="ATQ42029.1"/>
    </source>
</evidence>
<dbReference type="Proteomes" id="UP000228945">
    <property type="component" value="Chromosome"/>
</dbReference>
<gene>
    <name evidence="1" type="ORF">CSW64_06170</name>
</gene>
<dbReference type="AlphaFoldDB" id="A0A2D2AVI9"/>